<protein>
    <recommendedName>
        <fullName evidence="1">Heterokaryon incompatibility domain-containing protein</fullName>
    </recommendedName>
</protein>
<name>A0A9W9D5P9_9PLEO</name>
<dbReference type="OrthoDB" id="2157530at2759"/>
<gene>
    <name evidence="2" type="ORF">N0V91_008133</name>
</gene>
<accession>A0A9W9D5P9</accession>
<dbReference type="Proteomes" id="UP001140510">
    <property type="component" value="Unassembled WGS sequence"/>
</dbReference>
<dbReference type="PANTHER" id="PTHR24148:SF82">
    <property type="entry name" value="HETEROKARYON INCOMPATIBILITY DOMAIN-CONTAINING PROTEIN"/>
    <property type="match status" value="1"/>
</dbReference>
<dbReference type="Pfam" id="PF06985">
    <property type="entry name" value="HET"/>
    <property type="match status" value="1"/>
</dbReference>
<keyword evidence="3" id="KW-1185">Reference proteome</keyword>
<reference evidence="2" key="1">
    <citation type="submission" date="2022-10" db="EMBL/GenBank/DDBJ databases">
        <title>Tapping the CABI collections for fungal endophytes: first genome assemblies for Collariella, Neodidymelliopsis, Ascochyta clinopodiicola, Didymella pomorum, Didymosphaeria variabile, Neocosmospora piperis and Neocucurbitaria cava.</title>
        <authorList>
            <person name="Hill R."/>
        </authorList>
    </citation>
    <scope>NUCLEOTIDE SEQUENCE</scope>
    <source>
        <strain evidence="2">IMI 355091</strain>
    </source>
</reference>
<dbReference type="PANTHER" id="PTHR24148">
    <property type="entry name" value="ANKYRIN REPEAT DOMAIN-CONTAINING PROTEIN 39 HOMOLOG-RELATED"/>
    <property type="match status" value="1"/>
</dbReference>
<feature type="domain" description="Heterokaryon incompatibility" evidence="1">
    <location>
        <begin position="30"/>
        <end position="131"/>
    </location>
</feature>
<dbReference type="EMBL" id="JAPEVA010000078">
    <property type="protein sequence ID" value="KAJ4401111.1"/>
    <property type="molecule type" value="Genomic_DNA"/>
</dbReference>
<evidence type="ECO:0000313" key="2">
    <source>
        <dbReference type="EMBL" id="KAJ4401111.1"/>
    </source>
</evidence>
<dbReference type="InterPro" id="IPR052895">
    <property type="entry name" value="HetReg/Transcr_Mod"/>
</dbReference>
<sequence>MSEVENMLLVGRKDWVFQYTLRNEKAFGLYEALSYVWGDFDNTHDPLVRKSEDSEYRSFTVTYNLYAALYRLRYPDLPRTFWIDAICINQDDLQERAMQVMIMARIYAYATSVSVRLGEADNDSSATFDLMQEFLTVVQEAVVARVTSVTCGDAEMPGAMFAQGMDLALRALKKPTNKTWNPLAVLILMDPRNQDSLPLLLRISALQMSTTMPSFEIAPLRSVEHV</sequence>
<dbReference type="InterPro" id="IPR010730">
    <property type="entry name" value="HET"/>
</dbReference>
<evidence type="ECO:0000313" key="3">
    <source>
        <dbReference type="Proteomes" id="UP001140510"/>
    </source>
</evidence>
<organism evidence="2 3">
    <name type="scientific">Didymella pomorum</name>
    <dbReference type="NCBI Taxonomy" id="749634"/>
    <lineage>
        <taxon>Eukaryota</taxon>
        <taxon>Fungi</taxon>
        <taxon>Dikarya</taxon>
        <taxon>Ascomycota</taxon>
        <taxon>Pezizomycotina</taxon>
        <taxon>Dothideomycetes</taxon>
        <taxon>Pleosporomycetidae</taxon>
        <taxon>Pleosporales</taxon>
        <taxon>Pleosporineae</taxon>
        <taxon>Didymellaceae</taxon>
        <taxon>Didymella</taxon>
    </lineage>
</organism>
<comment type="caution">
    <text evidence="2">The sequence shown here is derived from an EMBL/GenBank/DDBJ whole genome shotgun (WGS) entry which is preliminary data.</text>
</comment>
<dbReference type="AlphaFoldDB" id="A0A9W9D5P9"/>
<proteinExistence type="predicted"/>
<evidence type="ECO:0000259" key="1">
    <source>
        <dbReference type="Pfam" id="PF06985"/>
    </source>
</evidence>